<keyword evidence="1" id="KW-0472">Membrane</keyword>
<evidence type="ECO:0000313" key="2">
    <source>
        <dbReference type="EMBL" id="CAB3264022.1"/>
    </source>
</evidence>
<reference evidence="2" key="1">
    <citation type="submission" date="2020-04" db="EMBL/GenBank/DDBJ databases">
        <authorList>
            <person name="Neveu A P."/>
        </authorList>
    </citation>
    <scope>NUCLEOTIDE SEQUENCE</scope>
    <source>
        <tissue evidence="2">Whole embryo</tissue>
    </source>
</reference>
<organism evidence="2">
    <name type="scientific">Phallusia mammillata</name>
    <dbReference type="NCBI Taxonomy" id="59560"/>
    <lineage>
        <taxon>Eukaryota</taxon>
        <taxon>Metazoa</taxon>
        <taxon>Chordata</taxon>
        <taxon>Tunicata</taxon>
        <taxon>Ascidiacea</taxon>
        <taxon>Phlebobranchia</taxon>
        <taxon>Ascidiidae</taxon>
        <taxon>Phallusia</taxon>
    </lineage>
</organism>
<name>A0A6F9DKQ2_9ASCI</name>
<protein>
    <submittedName>
        <fullName evidence="2">Membrane-spanning 4-domains subfamily A member 8</fullName>
    </submittedName>
</protein>
<feature type="transmembrane region" description="Helical" evidence="1">
    <location>
        <begin position="230"/>
        <end position="255"/>
    </location>
</feature>
<feature type="transmembrane region" description="Helical" evidence="1">
    <location>
        <begin position="83"/>
        <end position="103"/>
    </location>
</feature>
<feature type="transmembrane region" description="Helical" evidence="1">
    <location>
        <begin position="194"/>
        <end position="218"/>
    </location>
</feature>
<gene>
    <name evidence="2" type="primary">Ms4a8b-002</name>
</gene>
<feature type="transmembrane region" description="Helical" evidence="1">
    <location>
        <begin position="44"/>
        <end position="62"/>
    </location>
</feature>
<evidence type="ECO:0000256" key="1">
    <source>
        <dbReference type="SAM" id="Phobius"/>
    </source>
</evidence>
<keyword evidence="1" id="KW-1133">Transmembrane helix</keyword>
<dbReference type="EMBL" id="LR788160">
    <property type="protein sequence ID" value="CAB3264022.1"/>
    <property type="molecule type" value="mRNA"/>
</dbReference>
<feature type="transmembrane region" description="Helical" evidence="1">
    <location>
        <begin position="115"/>
        <end position="134"/>
    </location>
</feature>
<feature type="transmembrane region" description="Helical" evidence="1">
    <location>
        <begin position="275"/>
        <end position="295"/>
    </location>
</feature>
<proteinExistence type="evidence at transcript level"/>
<feature type="transmembrane region" description="Helical" evidence="1">
    <location>
        <begin position="168"/>
        <end position="188"/>
    </location>
</feature>
<sequence>MKYQFGAHARTIAIFQLLLSLLCFVFGVLTKVYGNDVPYLMDTVAPGIWCSVFAFAAAWKVLSTINKPTYTKLFWSNVTNWTASFFQFFVVAIQVYTLTHLLIVGKDLQTTFVTYAFISVGLVTSFILLLICVYNAKKFGRLCSNANSSDNPENYNDMTAISADTGATLVKISVLAIVLSIPAVYIAYGEPYEYTYLARVGAGIWCSVMSLVAGALCYKSVPTKNNAQITATFAFGIIASVFATCELGVEVGAAVQCLMYQGEYPEMQTTFQVHMIVSACAMYQLALSIFIAVTYGKMNEAMLAKIKQYMSNYKQKIGEYQLAA</sequence>
<keyword evidence="1" id="KW-0812">Transmembrane</keyword>
<accession>A0A6F9DKQ2</accession>
<dbReference type="AlphaFoldDB" id="A0A6F9DKQ2"/>